<dbReference type="EMBL" id="JUEU01000204">
    <property type="protein sequence ID" value="KOP55980.1"/>
    <property type="molecule type" value="Genomic_DNA"/>
</dbReference>
<name>A0ABR5JM95_9PSED</name>
<keyword evidence="2" id="KW-1185">Reference proteome</keyword>
<sequence>MDGSEAAASLATSVRLKLLDLSVDGWRMPDPTTSSFSVSLEVSGQDAAAKREEIKAHIQGVFRRVLADNDASFDVVVQINASVEPLGLTIILEV</sequence>
<proteinExistence type="predicted"/>
<gene>
    <name evidence="1" type="ORF">OX90_18280</name>
</gene>
<evidence type="ECO:0000313" key="1">
    <source>
        <dbReference type="EMBL" id="KOP55980.1"/>
    </source>
</evidence>
<organism evidence="1 2">
    <name type="scientific">Pseudomonas coronafaciens pv. porri</name>
    <dbReference type="NCBI Taxonomy" id="83964"/>
    <lineage>
        <taxon>Bacteria</taxon>
        <taxon>Pseudomonadati</taxon>
        <taxon>Pseudomonadota</taxon>
        <taxon>Gammaproteobacteria</taxon>
        <taxon>Pseudomonadales</taxon>
        <taxon>Pseudomonadaceae</taxon>
        <taxon>Pseudomonas</taxon>
        <taxon>Pseudomonas coronafaciens</taxon>
    </lineage>
</organism>
<accession>A0ABR5JM95</accession>
<protein>
    <submittedName>
        <fullName evidence="1">Uncharacterized protein</fullName>
    </submittedName>
</protein>
<dbReference type="Proteomes" id="UP000037201">
    <property type="component" value="Unassembled WGS sequence"/>
</dbReference>
<reference evidence="1 2" key="1">
    <citation type="submission" date="2015-09" db="EMBL/GenBank/DDBJ databases">
        <title>Genome analysis of Pseudomonas syringae pv. porri LMG.</title>
        <authorList>
            <person name="Rombouts S."/>
        </authorList>
    </citation>
    <scope>NUCLEOTIDE SEQUENCE [LARGE SCALE GENOMIC DNA]</scope>
    <source>
        <strain evidence="1 2">LMG 28496</strain>
    </source>
</reference>
<evidence type="ECO:0000313" key="2">
    <source>
        <dbReference type="Proteomes" id="UP000037201"/>
    </source>
</evidence>
<comment type="caution">
    <text evidence="1">The sequence shown here is derived from an EMBL/GenBank/DDBJ whole genome shotgun (WGS) entry which is preliminary data.</text>
</comment>